<sequence>MFLSKPAFVAALLTSNALALPSSHPTFQNHSKTDNHVSFDYIVVGSGPGGGPLAVNLAEAGYSVLLLEAGRNHTTDSS</sequence>
<name>A0A0L0NBB2_TOLOC</name>
<dbReference type="STRING" id="1163406.A0A0L0NBB2"/>
<evidence type="ECO:0000256" key="1">
    <source>
        <dbReference type="ARBA" id="ARBA00022630"/>
    </source>
</evidence>
<dbReference type="Pfam" id="PF00890">
    <property type="entry name" value="FAD_binding_2"/>
    <property type="match status" value="1"/>
</dbReference>
<feature type="signal peptide" evidence="3">
    <location>
        <begin position="1"/>
        <end position="19"/>
    </location>
</feature>
<dbReference type="GO" id="GO:0016491">
    <property type="term" value="F:oxidoreductase activity"/>
    <property type="evidence" value="ECO:0007669"/>
    <property type="project" value="UniProtKB-KW"/>
</dbReference>
<organism evidence="5 6">
    <name type="scientific">Tolypocladium ophioglossoides (strain CBS 100239)</name>
    <name type="common">Snaketongue truffleclub</name>
    <name type="synonym">Elaphocordyceps ophioglossoides</name>
    <dbReference type="NCBI Taxonomy" id="1163406"/>
    <lineage>
        <taxon>Eukaryota</taxon>
        <taxon>Fungi</taxon>
        <taxon>Dikarya</taxon>
        <taxon>Ascomycota</taxon>
        <taxon>Pezizomycotina</taxon>
        <taxon>Sordariomycetes</taxon>
        <taxon>Hypocreomycetidae</taxon>
        <taxon>Hypocreales</taxon>
        <taxon>Ophiocordycipitaceae</taxon>
        <taxon>Tolypocladium</taxon>
    </lineage>
</organism>
<proteinExistence type="predicted"/>
<keyword evidence="2" id="KW-0560">Oxidoreductase</keyword>
<dbReference type="SUPFAM" id="SSF51905">
    <property type="entry name" value="FAD/NAD(P)-binding domain"/>
    <property type="match status" value="1"/>
</dbReference>
<gene>
    <name evidence="5" type="ORF">TOPH_04423</name>
</gene>
<dbReference type="OrthoDB" id="167809at2759"/>
<evidence type="ECO:0000259" key="4">
    <source>
        <dbReference type="Pfam" id="PF00890"/>
    </source>
</evidence>
<dbReference type="InterPro" id="IPR053208">
    <property type="entry name" value="GMC_Oxidoreductase_CD"/>
</dbReference>
<dbReference type="InterPro" id="IPR003953">
    <property type="entry name" value="FAD-dep_OxRdtase_2_FAD-bd"/>
</dbReference>
<dbReference type="PANTHER" id="PTHR47190:SF2">
    <property type="entry name" value="CELLOBIOSE DEHYDROGENASE (AFU_ORTHOLOGUE AFUA_2G17620)"/>
    <property type="match status" value="1"/>
</dbReference>
<keyword evidence="1" id="KW-0285">Flavoprotein</keyword>
<dbReference type="Proteomes" id="UP000036947">
    <property type="component" value="Unassembled WGS sequence"/>
</dbReference>
<dbReference type="AlphaFoldDB" id="A0A0L0NBB2"/>
<dbReference type="InterPro" id="IPR036188">
    <property type="entry name" value="FAD/NAD-bd_sf"/>
</dbReference>
<dbReference type="EMBL" id="LFRF01000010">
    <property type="protein sequence ID" value="KND91020.1"/>
    <property type="molecule type" value="Genomic_DNA"/>
</dbReference>
<dbReference type="PANTHER" id="PTHR47190">
    <property type="entry name" value="DEHYDROGENASE, PUTATIVE-RELATED"/>
    <property type="match status" value="1"/>
</dbReference>
<accession>A0A0L0NBB2</accession>
<feature type="chain" id="PRO_5005544953" description="FAD-dependent oxidoreductase 2 FAD-binding domain-containing protein" evidence="3">
    <location>
        <begin position="20"/>
        <end position="78"/>
    </location>
</feature>
<evidence type="ECO:0000313" key="5">
    <source>
        <dbReference type="EMBL" id="KND91020.1"/>
    </source>
</evidence>
<comment type="caution">
    <text evidence="5">The sequence shown here is derived from an EMBL/GenBank/DDBJ whole genome shotgun (WGS) entry which is preliminary data.</text>
</comment>
<evidence type="ECO:0000256" key="2">
    <source>
        <dbReference type="ARBA" id="ARBA00023002"/>
    </source>
</evidence>
<evidence type="ECO:0000256" key="3">
    <source>
        <dbReference type="SAM" id="SignalP"/>
    </source>
</evidence>
<keyword evidence="3" id="KW-0732">Signal</keyword>
<evidence type="ECO:0000313" key="6">
    <source>
        <dbReference type="Proteomes" id="UP000036947"/>
    </source>
</evidence>
<keyword evidence="6" id="KW-1185">Reference proteome</keyword>
<protein>
    <recommendedName>
        <fullName evidence="4">FAD-dependent oxidoreductase 2 FAD-binding domain-containing protein</fullName>
    </recommendedName>
</protein>
<feature type="domain" description="FAD-dependent oxidoreductase 2 FAD-binding" evidence="4">
    <location>
        <begin position="40"/>
        <end position="75"/>
    </location>
</feature>
<dbReference type="Gene3D" id="3.50.50.60">
    <property type="entry name" value="FAD/NAD(P)-binding domain"/>
    <property type="match status" value="1"/>
</dbReference>
<reference evidence="5 6" key="1">
    <citation type="journal article" date="2015" name="BMC Genomics">
        <title>The genome of the truffle-parasite Tolypocladium ophioglossoides and the evolution of antifungal peptaibiotics.</title>
        <authorList>
            <person name="Quandt C.A."/>
            <person name="Bushley K.E."/>
            <person name="Spatafora J.W."/>
        </authorList>
    </citation>
    <scope>NUCLEOTIDE SEQUENCE [LARGE SCALE GENOMIC DNA]</scope>
    <source>
        <strain evidence="5 6">CBS 100239</strain>
    </source>
</reference>